<accession>A0ABL6VQC0</accession>
<dbReference type="Pfam" id="PF25475">
    <property type="entry name" value="DUF7903"/>
    <property type="match status" value="1"/>
</dbReference>
<evidence type="ECO:0000256" key="1">
    <source>
        <dbReference type="SAM" id="MobiDB-lite"/>
    </source>
</evidence>
<name>A0ABL6VQC0_CANSA</name>
<feature type="compositionally biased region" description="Basic residues" evidence="1">
    <location>
        <begin position="1"/>
        <end position="11"/>
    </location>
</feature>
<dbReference type="PANTHER" id="PTHR35481">
    <property type="entry name" value="DNA-DIRECTED RNA POLYMERASE SUBUNIT ALPHA"/>
    <property type="match status" value="1"/>
</dbReference>
<reference evidence="3" key="1">
    <citation type="submission" date="2018-11" db="EMBL/GenBank/DDBJ databases">
        <authorList>
            <person name="Grassa J C."/>
        </authorList>
    </citation>
    <scope>NUCLEOTIDE SEQUENCE [LARGE SCALE GENOMIC DNA]</scope>
</reference>
<sequence>MAYVPPHKRVSKNNNDCEGSSKSPIPKPELPPFVTNYKYPKHKSSAAAGTTASTTAHYQDMGAYAYEDIHRWFAAGLDDHNLFPPSVDLQPVSVESINGDIVQRLALFNKIDSAEELTKSFTRRPWEYIAENVLKDLHPWFEEFKRKMEASDQNHEKMTPTIITRIGKVLFRRWQRSDYKQKCVTRICLSEESLRPRRASYYTDILDSYVDYLENHGASNSGLEFEEEKQVFRVYFVDVTQPDVNMWCKCRVLEGGKLNPYKESLFFVVIFCFKFDISC</sequence>
<proteinExistence type="predicted"/>
<evidence type="ECO:0000313" key="3">
    <source>
        <dbReference type="EnsemblPlants" id="cds.evm.model.06.1275.1.5bd9b13b.1.5bdae6df"/>
    </source>
</evidence>
<dbReference type="Proteomes" id="UP000596661">
    <property type="component" value="Chromosome 6"/>
</dbReference>
<evidence type="ECO:0000259" key="2">
    <source>
        <dbReference type="Pfam" id="PF25475"/>
    </source>
</evidence>
<feature type="compositionally biased region" description="Polar residues" evidence="1">
    <location>
        <begin position="12"/>
        <end position="23"/>
    </location>
</feature>
<reference evidence="3" key="2">
    <citation type="submission" date="2025-05" db="UniProtKB">
        <authorList>
            <consortium name="EnsemblPlants"/>
        </authorList>
    </citation>
    <scope>IDENTIFICATION</scope>
</reference>
<protein>
    <recommendedName>
        <fullName evidence="2">DUF7903 domain-containing protein</fullName>
    </recommendedName>
</protein>
<dbReference type="Gramene" id="evm.model.06.1275.1.5bd9b13b.1.5bdae6df">
    <property type="protein sequence ID" value="cds.evm.model.06.1275.1.5bd9b13b.1.5bdae6df"/>
    <property type="gene ID" value="evm.TU.06.1275"/>
</dbReference>
<evidence type="ECO:0000313" key="4">
    <source>
        <dbReference type="Proteomes" id="UP000596661"/>
    </source>
</evidence>
<feature type="region of interest" description="Disordered" evidence="1">
    <location>
        <begin position="1"/>
        <end position="32"/>
    </location>
</feature>
<dbReference type="EMBL" id="UZAU01000598">
    <property type="status" value="NOT_ANNOTATED_CDS"/>
    <property type="molecule type" value="Genomic_DNA"/>
</dbReference>
<dbReference type="InterPro" id="IPR057225">
    <property type="entry name" value="DUF7903"/>
</dbReference>
<feature type="domain" description="DUF7903" evidence="2">
    <location>
        <begin position="63"/>
        <end position="266"/>
    </location>
</feature>
<keyword evidence="4" id="KW-1185">Reference proteome</keyword>
<organism evidence="3 4">
    <name type="scientific">Cannabis sativa</name>
    <name type="common">Hemp</name>
    <name type="synonym">Marijuana</name>
    <dbReference type="NCBI Taxonomy" id="3483"/>
    <lineage>
        <taxon>Eukaryota</taxon>
        <taxon>Viridiplantae</taxon>
        <taxon>Streptophyta</taxon>
        <taxon>Embryophyta</taxon>
        <taxon>Tracheophyta</taxon>
        <taxon>Spermatophyta</taxon>
        <taxon>Magnoliopsida</taxon>
        <taxon>eudicotyledons</taxon>
        <taxon>Gunneridae</taxon>
        <taxon>Pentapetalae</taxon>
        <taxon>rosids</taxon>
        <taxon>fabids</taxon>
        <taxon>Rosales</taxon>
        <taxon>Cannabaceae</taxon>
        <taxon>Cannabis</taxon>
    </lineage>
</organism>
<dbReference type="EnsemblPlants" id="evm.model.06.1275.1.5bd9b13b.1.5bdae6df">
    <property type="protein sequence ID" value="cds.evm.model.06.1275.1.5bd9b13b.1.5bdae6df"/>
    <property type="gene ID" value="evm.TU.06.1275"/>
</dbReference>
<dbReference type="PANTHER" id="PTHR35481:SF1">
    <property type="entry name" value="DNA-DIRECTED RNA POLYMERASE SUBUNIT ALPHA"/>
    <property type="match status" value="1"/>
</dbReference>